<organism evidence="8 9">
    <name type="scientific">Henosepilachna vigintioctopunctata</name>
    <dbReference type="NCBI Taxonomy" id="420089"/>
    <lineage>
        <taxon>Eukaryota</taxon>
        <taxon>Metazoa</taxon>
        <taxon>Ecdysozoa</taxon>
        <taxon>Arthropoda</taxon>
        <taxon>Hexapoda</taxon>
        <taxon>Insecta</taxon>
        <taxon>Pterygota</taxon>
        <taxon>Neoptera</taxon>
        <taxon>Endopterygota</taxon>
        <taxon>Coleoptera</taxon>
        <taxon>Polyphaga</taxon>
        <taxon>Cucujiformia</taxon>
        <taxon>Coccinelloidea</taxon>
        <taxon>Coccinellidae</taxon>
        <taxon>Epilachninae</taxon>
        <taxon>Epilachnini</taxon>
        <taxon>Henosepilachna</taxon>
    </lineage>
</organism>
<evidence type="ECO:0000256" key="1">
    <source>
        <dbReference type="ARBA" id="ARBA00011445"/>
    </source>
</evidence>
<evidence type="ECO:0000313" key="8">
    <source>
        <dbReference type="EMBL" id="KAK9881078.1"/>
    </source>
</evidence>
<keyword evidence="5" id="KW-0505">Motor protein</keyword>
<comment type="subunit">
    <text evidence="1">Myosin is a hexamer of 2 heavy chains and 4 light chains.</text>
</comment>
<evidence type="ECO:0000256" key="4">
    <source>
        <dbReference type="ARBA" id="ARBA00023123"/>
    </source>
</evidence>
<dbReference type="InterPro" id="IPR002048">
    <property type="entry name" value="EF_hand_dom"/>
</dbReference>
<evidence type="ECO:0000256" key="5">
    <source>
        <dbReference type="ARBA" id="ARBA00023175"/>
    </source>
</evidence>
<dbReference type="InterPro" id="IPR050230">
    <property type="entry name" value="CALM/Myosin/TropC-like"/>
</dbReference>
<evidence type="ECO:0000259" key="7">
    <source>
        <dbReference type="PROSITE" id="PS50222"/>
    </source>
</evidence>
<dbReference type="Gene3D" id="1.10.238.10">
    <property type="entry name" value="EF-hand"/>
    <property type="match status" value="2"/>
</dbReference>
<dbReference type="PROSITE" id="PS50222">
    <property type="entry name" value="EF_HAND_2"/>
    <property type="match status" value="1"/>
</dbReference>
<proteinExistence type="predicted"/>
<sequence length="179" mass="20348">MQEGANTLPKITLGDAPYVKAFKYWKKKIKLAKIADLSARDVERANFVFSIYDFEGNGTVDAVNLGDMLRALNLNPTLSTIEKVGGTKRRVNEKKLKSDEFLPIFSQVKKDKEQGGFEDFLECLKLYDKEENGKMMSAELSHTLLSLGERLSDAETDELLKDCMDTEDDDGFIPYERKY</sequence>
<dbReference type="EMBL" id="JARQZJ010000067">
    <property type="protein sequence ID" value="KAK9881078.1"/>
    <property type="molecule type" value="Genomic_DNA"/>
</dbReference>
<dbReference type="InterPro" id="IPR011992">
    <property type="entry name" value="EF-hand-dom_pair"/>
</dbReference>
<feature type="domain" description="EF-hand" evidence="7">
    <location>
        <begin position="40"/>
        <end position="75"/>
    </location>
</feature>
<accession>A0AAW1UEJ9</accession>
<dbReference type="GO" id="GO:0005859">
    <property type="term" value="C:muscle myosin complex"/>
    <property type="evidence" value="ECO:0007669"/>
    <property type="project" value="TreeGrafter"/>
</dbReference>
<dbReference type="AlphaFoldDB" id="A0AAW1UEJ9"/>
<gene>
    <name evidence="8" type="ORF">WA026_014422</name>
</gene>
<keyword evidence="3" id="KW-0677">Repeat</keyword>
<comment type="caution">
    <text evidence="8">The sequence shown here is derived from an EMBL/GenBank/DDBJ whole genome shotgun (WGS) entry which is preliminary data.</text>
</comment>
<dbReference type="GO" id="GO:0005509">
    <property type="term" value="F:calcium ion binding"/>
    <property type="evidence" value="ECO:0007669"/>
    <property type="project" value="InterPro"/>
</dbReference>
<dbReference type="FunFam" id="1.10.238.10:FF:000003">
    <property type="entry name" value="Calmodulin A"/>
    <property type="match status" value="1"/>
</dbReference>
<evidence type="ECO:0000313" key="9">
    <source>
        <dbReference type="Proteomes" id="UP001431783"/>
    </source>
</evidence>
<evidence type="ECO:0000256" key="6">
    <source>
        <dbReference type="ARBA" id="ARBA00023179"/>
    </source>
</evidence>
<name>A0AAW1UEJ9_9CUCU</name>
<dbReference type="SUPFAM" id="SSF47473">
    <property type="entry name" value="EF-hand"/>
    <property type="match status" value="1"/>
</dbReference>
<evidence type="ECO:0000256" key="3">
    <source>
        <dbReference type="ARBA" id="ARBA00022737"/>
    </source>
</evidence>
<protein>
    <recommendedName>
        <fullName evidence="2">Myosin light chain alkali</fullName>
    </recommendedName>
</protein>
<keyword evidence="4" id="KW-0518">Myosin</keyword>
<dbReference type="PANTHER" id="PTHR23048">
    <property type="entry name" value="MYOSIN LIGHT CHAIN 1, 3"/>
    <property type="match status" value="1"/>
</dbReference>
<reference evidence="8 9" key="1">
    <citation type="submission" date="2023-03" db="EMBL/GenBank/DDBJ databases">
        <title>Genome insight into feeding habits of ladybird beetles.</title>
        <authorList>
            <person name="Li H.-S."/>
            <person name="Huang Y.-H."/>
            <person name="Pang H."/>
        </authorList>
    </citation>
    <scope>NUCLEOTIDE SEQUENCE [LARGE SCALE GENOMIC DNA]</scope>
    <source>
        <strain evidence="8">SYSU_2023b</strain>
        <tissue evidence="8">Whole body</tissue>
    </source>
</reference>
<keyword evidence="6" id="KW-0514">Muscle protein</keyword>
<dbReference type="PANTHER" id="PTHR23048:SF33">
    <property type="entry name" value="MYOSIN LIGHT CHAIN ALKALI"/>
    <property type="match status" value="1"/>
</dbReference>
<evidence type="ECO:0000256" key="2">
    <source>
        <dbReference type="ARBA" id="ARBA00019148"/>
    </source>
</evidence>
<dbReference type="Proteomes" id="UP001431783">
    <property type="component" value="Unassembled WGS sequence"/>
</dbReference>
<keyword evidence="9" id="KW-1185">Reference proteome</keyword>